<dbReference type="Proteomes" id="UP000799118">
    <property type="component" value="Unassembled WGS sequence"/>
</dbReference>
<dbReference type="Pfam" id="PF18759">
    <property type="entry name" value="Plavaka"/>
    <property type="match status" value="1"/>
</dbReference>
<proteinExistence type="predicted"/>
<accession>A0A6A4GTY4</accession>
<protein>
    <recommendedName>
        <fullName evidence="3">C2H2-type domain-containing protein</fullName>
    </recommendedName>
</protein>
<keyword evidence="2" id="KW-1185">Reference proteome</keyword>
<evidence type="ECO:0000313" key="2">
    <source>
        <dbReference type="Proteomes" id="UP000799118"/>
    </source>
</evidence>
<organism evidence="1 2">
    <name type="scientific">Gymnopus androsaceus JB14</name>
    <dbReference type="NCBI Taxonomy" id="1447944"/>
    <lineage>
        <taxon>Eukaryota</taxon>
        <taxon>Fungi</taxon>
        <taxon>Dikarya</taxon>
        <taxon>Basidiomycota</taxon>
        <taxon>Agaricomycotina</taxon>
        <taxon>Agaricomycetes</taxon>
        <taxon>Agaricomycetidae</taxon>
        <taxon>Agaricales</taxon>
        <taxon>Marasmiineae</taxon>
        <taxon>Omphalotaceae</taxon>
        <taxon>Gymnopus</taxon>
    </lineage>
</organism>
<evidence type="ECO:0000313" key="1">
    <source>
        <dbReference type="EMBL" id="KAE9389231.1"/>
    </source>
</evidence>
<dbReference type="EMBL" id="ML769706">
    <property type="protein sequence ID" value="KAE9389231.1"/>
    <property type="molecule type" value="Genomic_DNA"/>
</dbReference>
<name>A0A6A4GTY4_9AGAR</name>
<dbReference type="AlphaFoldDB" id="A0A6A4GTY4"/>
<gene>
    <name evidence="1" type="ORF">BT96DRAFT_947028</name>
</gene>
<evidence type="ECO:0008006" key="3">
    <source>
        <dbReference type="Google" id="ProtNLM"/>
    </source>
</evidence>
<reference evidence="1" key="1">
    <citation type="journal article" date="2019" name="Environ. Microbiol.">
        <title>Fungal ecological strategies reflected in gene transcription - a case study of two litter decomposers.</title>
        <authorList>
            <person name="Barbi F."/>
            <person name="Kohler A."/>
            <person name="Barry K."/>
            <person name="Baskaran P."/>
            <person name="Daum C."/>
            <person name="Fauchery L."/>
            <person name="Ihrmark K."/>
            <person name="Kuo A."/>
            <person name="LaButti K."/>
            <person name="Lipzen A."/>
            <person name="Morin E."/>
            <person name="Grigoriev I.V."/>
            <person name="Henrissat B."/>
            <person name="Lindahl B."/>
            <person name="Martin F."/>
        </authorList>
    </citation>
    <scope>NUCLEOTIDE SEQUENCE</scope>
    <source>
        <strain evidence="1">JB14</strain>
    </source>
</reference>
<sequence length="708" mass="80163">MASLECPAGCGKAFNTVQACNSHVTQARSCQWYHGFEKSTALDKVLELNANVDHEELGSNYMQMEDEGDPEATDEQVGELLQEHEEENNFFHFVQLNPEPETVEVEHATGGTVIRMEQSLHDRWHHAHNLPIEDEPMEGPSAKAHLFAPFASEMDWRIAESVVKDNIGHNSFDCLLQIPGVQEKLGLSFSNIARLHKAVDAIQPCAGAWKDRPDKEFILCHRNILDVIKSLWGDPLLAEHLVYCPKSIFQDAQKKKRSYSEMWTGKWWQFTQNKLPKGATVAPLIIATDKTQLTQFLGSKQAYLVYLTLGNIPQGLWRKPSQQACVLLAYLPVDKISKEGLNKCEHSAHYQRLFHEAMRHIVAPLVEAGKTGIEMASADGAVHRVHPILASYIADFPEQCMVTCSKYGTCPKCQVTADHLGDPSSASPRSNAWTLGVMQTARETSSSPAEYFKACMKDEVSGYVHRPFWDDLPFADINFSITPDVLHQLYQGVLKHLISWYQDILGEQELDRRIRALPVAYGVRHFKNGILALSQISGIERKNMGRILLGCLVGSAMSNRGITAVRAILDFIYLAQYTTHDDDTLFYMTDALKIWHSNKSYFIQVGSRADFNIPKFHSLEHYVEAIHFLGATNNFNTEMFEHLHIDFAKKGWRASNKHDEFPQMTQWLSCQENIQTFNWELAWIKEQQSLTNTTSSDLPIQSDSLISQ</sequence>
<dbReference type="OrthoDB" id="2418900at2759"/>
<dbReference type="InterPro" id="IPR041078">
    <property type="entry name" value="Plavaka"/>
</dbReference>